<dbReference type="CDD" id="cd09019">
    <property type="entry name" value="galactose_mutarotase_like"/>
    <property type="match status" value="1"/>
</dbReference>
<dbReference type="Proteomes" id="UP000249299">
    <property type="component" value="Unassembled WGS sequence"/>
</dbReference>
<dbReference type="UniPathway" id="UPA00242"/>
<evidence type="ECO:0000256" key="2">
    <source>
        <dbReference type="ARBA" id="ARBA00006206"/>
    </source>
</evidence>
<feature type="active site" description="Proton acceptor" evidence="6">
    <location>
        <position position="294"/>
    </location>
</feature>
<dbReference type="PANTHER" id="PTHR10091:SF49">
    <property type="entry name" value="ALDOSE 1-EPIMERASE"/>
    <property type="match status" value="1"/>
</dbReference>
<reference evidence="9 10" key="1">
    <citation type="submission" date="2017-07" db="EMBL/GenBank/DDBJ databases">
        <title>Draft Genome Sequences of Select Purple Nonsulfur Bacteria.</title>
        <authorList>
            <person name="Lasarre B."/>
            <person name="Mckinlay J.B."/>
        </authorList>
    </citation>
    <scope>NUCLEOTIDE SEQUENCE [LARGE SCALE GENOMIC DNA]</scope>
    <source>
        <strain evidence="9 10">DSM 11290</strain>
    </source>
</reference>
<evidence type="ECO:0000256" key="1">
    <source>
        <dbReference type="ARBA" id="ARBA00005028"/>
    </source>
</evidence>
<feature type="binding site" evidence="7">
    <location>
        <position position="230"/>
    </location>
    <ligand>
        <name>beta-D-galactose</name>
        <dbReference type="ChEBI" id="CHEBI:27667"/>
    </ligand>
</feature>
<sequence>MTIAKFGETASGEPVEVITLCGGGLTVKLLTLGALVHDIRMDGIAHPLVLGMNSVADYQAHARHFGVLAGRFANRIGGGRFSLDGIDYQLDCNENGVTHLHGGSAGFSDAVWEIVDADDDWATLTLISPRGAAGYPGKVEVIAVYRLNPGGVLDLDIVATTDAPTLMNVTTHGYFNLDGSETIDGHRLEIAAETFTPVDDRMVPTGEAAPVAGTPFDFRQARELAGTSLDTNFCLADKRRKEPEFAAKVTAGGLVMDVMTTEPGLQVYTGEGVGPPVPGLDGRRYGPRGGLCLEPQVWPDAPNHEGFPSAVLRPGDVYEHVTQYVFEKV</sequence>
<dbReference type="RefSeq" id="WP_111433105.1">
    <property type="nucleotide sequence ID" value="NZ_JACIGG010000004.1"/>
</dbReference>
<evidence type="ECO:0000256" key="4">
    <source>
        <dbReference type="ARBA" id="ARBA00023277"/>
    </source>
</evidence>
<dbReference type="OrthoDB" id="9779408at2"/>
<accession>A0A327JTM3</accession>
<comment type="catalytic activity">
    <reaction evidence="5">
        <text>alpha-D-glucose = beta-D-glucose</text>
        <dbReference type="Rhea" id="RHEA:10264"/>
        <dbReference type="ChEBI" id="CHEBI:15903"/>
        <dbReference type="ChEBI" id="CHEBI:17925"/>
        <dbReference type="EC" id="5.1.3.3"/>
    </reaction>
</comment>
<feature type="binding site" evidence="8">
    <location>
        <begin position="172"/>
        <end position="174"/>
    </location>
    <ligand>
        <name>beta-D-galactose</name>
        <dbReference type="ChEBI" id="CHEBI:27667"/>
    </ligand>
</feature>
<evidence type="ECO:0000256" key="8">
    <source>
        <dbReference type="PIRSR" id="PIRSR005096-3"/>
    </source>
</evidence>
<evidence type="ECO:0000313" key="9">
    <source>
        <dbReference type="EMBL" id="RAI28965.1"/>
    </source>
</evidence>
<dbReference type="GO" id="GO:0004034">
    <property type="term" value="F:aldose 1-epimerase activity"/>
    <property type="evidence" value="ECO:0007669"/>
    <property type="project" value="UniProtKB-EC"/>
</dbReference>
<name>A0A327JTM3_9HYPH</name>
<evidence type="ECO:0000256" key="3">
    <source>
        <dbReference type="ARBA" id="ARBA00023235"/>
    </source>
</evidence>
<proteinExistence type="inferred from homology"/>
<dbReference type="InterPro" id="IPR015443">
    <property type="entry name" value="Aldose_1-epimerase"/>
</dbReference>
<comment type="similarity">
    <text evidence="2 5">Belongs to the aldose epimerase family.</text>
</comment>
<dbReference type="GO" id="GO:0030246">
    <property type="term" value="F:carbohydrate binding"/>
    <property type="evidence" value="ECO:0007669"/>
    <property type="project" value="InterPro"/>
</dbReference>
<dbReference type="EMBL" id="NPEV01000006">
    <property type="protein sequence ID" value="RAI28965.1"/>
    <property type="molecule type" value="Genomic_DNA"/>
</dbReference>
<evidence type="ECO:0000256" key="7">
    <source>
        <dbReference type="PIRSR" id="PIRSR005096-2"/>
    </source>
</evidence>
<dbReference type="EC" id="5.1.3.3" evidence="5"/>
<dbReference type="Pfam" id="PF01263">
    <property type="entry name" value="Aldose_epim"/>
    <property type="match status" value="1"/>
</dbReference>
<dbReference type="InterPro" id="IPR014718">
    <property type="entry name" value="GH-type_carb-bd"/>
</dbReference>
<dbReference type="Gene3D" id="2.70.98.10">
    <property type="match status" value="1"/>
</dbReference>
<keyword evidence="3 5" id="KW-0413">Isomerase</keyword>
<dbReference type="InterPro" id="IPR011013">
    <property type="entry name" value="Gal_mutarotase_sf_dom"/>
</dbReference>
<dbReference type="SUPFAM" id="SSF74650">
    <property type="entry name" value="Galactose mutarotase-like"/>
    <property type="match status" value="1"/>
</dbReference>
<evidence type="ECO:0000256" key="6">
    <source>
        <dbReference type="PIRSR" id="PIRSR005096-1"/>
    </source>
</evidence>
<feature type="binding site" evidence="8">
    <location>
        <begin position="74"/>
        <end position="75"/>
    </location>
    <ligand>
        <name>beta-D-galactose</name>
        <dbReference type="ChEBI" id="CHEBI:27667"/>
    </ligand>
</feature>
<dbReference type="InterPro" id="IPR008183">
    <property type="entry name" value="Aldose_1/G6P_1-epimerase"/>
</dbReference>
<gene>
    <name evidence="9" type="ORF">CH339_04570</name>
</gene>
<keyword evidence="10" id="KW-1185">Reference proteome</keyword>
<keyword evidence="4 5" id="KW-0119">Carbohydrate metabolism</keyword>
<dbReference type="PIRSF" id="PIRSF005096">
    <property type="entry name" value="GALM"/>
    <property type="match status" value="1"/>
</dbReference>
<comment type="caution">
    <text evidence="9">The sequence shown here is derived from an EMBL/GenBank/DDBJ whole genome shotgun (WGS) entry which is preliminary data.</text>
</comment>
<feature type="active site" description="Proton donor" evidence="6">
    <location>
        <position position="172"/>
    </location>
</feature>
<evidence type="ECO:0000256" key="5">
    <source>
        <dbReference type="PIRNR" id="PIRNR005096"/>
    </source>
</evidence>
<dbReference type="GO" id="GO:0006006">
    <property type="term" value="P:glucose metabolic process"/>
    <property type="evidence" value="ECO:0007669"/>
    <property type="project" value="TreeGrafter"/>
</dbReference>
<dbReference type="GO" id="GO:0033499">
    <property type="term" value="P:galactose catabolic process via UDP-galactose, Leloir pathway"/>
    <property type="evidence" value="ECO:0007669"/>
    <property type="project" value="TreeGrafter"/>
</dbReference>
<comment type="pathway">
    <text evidence="1 5">Carbohydrate metabolism; hexose metabolism.</text>
</comment>
<protein>
    <recommendedName>
        <fullName evidence="5">Aldose 1-epimerase</fullName>
        <ecNumber evidence="5">5.1.3.3</ecNumber>
    </recommendedName>
</protein>
<evidence type="ECO:0000313" key="10">
    <source>
        <dbReference type="Proteomes" id="UP000249299"/>
    </source>
</evidence>
<organism evidence="9 10">
    <name type="scientific">Rhodobium orientis</name>
    <dbReference type="NCBI Taxonomy" id="34017"/>
    <lineage>
        <taxon>Bacteria</taxon>
        <taxon>Pseudomonadati</taxon>
        <taxon>Pseudomonadota</taxon>
        <taxon>Alphaproteobacteria</taxon>
        <taxon>Hyphomicrobiales</taxon>
        <taxon>Rhodobiaceae</taxon>
        <taxon>Rhodobium</taxon>
    </lineage>
</organism>
<dbReference type="InterPro" id="IPR047215">
    <property type="entry name" value="Galactose_mutarotase-like"/>
</dbReference>
<dbReference type="AlphaFoldDB" id="A0A327JTM3"/>
<dbReference type="PANTHER" id="PTHR10091">
    <property type="entry name" value="ALDOSE-1-EPIMERASE"/>
    <property type="match status" value="1"/>
</dbReference>